<evidence type="ECO:0000313" key="1">
    <source>
        <dbReference type="EMBL" id="KAA4092900.1"/>
    </source>
</evidence>
<dbReference type="EMBL" id="VWKB01000031">
    <property type="protein sequence ID" value="KAA4092900.1"/>
    <property type="molecule type" value="Genomic_DNA"/>
</dbReference>
<reference evidence="1 2" key="1">
    <citation type="journal article" date="2019" name="Nat. Med.">
        <title>A library of human gut bacterial isolates paired with longitudinal multiomics data enables mechanistic microbiome research.</title>
        <authorList>
            <person name="Poyet M."/>
            <person name="Groussin M."/>
            <person name="Gibbons S.M."/>
            <person name="Avila-Pacheco J."/>
            <person name="Jiang X."/>
            <person name="Kearney S.M."/>
            <person name="Perrotta A.R."/>
            <person name="Berdy B."/>
            <person name="Zhao S."/>
            <person name="Lieberman T.D."/>
            <person name="Swanson P.K."/>
            <person name="Smith M."/>
            <person name="Roesemann S."/>
            <person name="Alexander J.E."/>
            <person name="Rich S.A."/>
            <person name="Livny J."/>
            <person name="Vlamakis H."/>
            <person name="Clish C."/>
            <person name="Bullock K."/>
            <person name="Deik A."/>
            <person name="Scott J."/>
            <person name="Pierce K.A."/>
            <person name="Xavier R.J."/>
            <person name="Alm E.J."/>
        </authorList>
    </citation>
    <scope>NUCLEOTIDE SEQUENCE [LARGE SCALE GENOMIC DNA]</scope>
    <source>
        <strain evidence="1 2">BIOML-A134</strain>
    </source>
</reference>
<sequence>MYCLTTREMAAVLVFYNCRNVKQYSDMKKEKKVLTKCVEAKKVQEFFNKISDLITSGHDKVWTSKDENGEMNFIVGNSRVNIRINASMMKGGTL</sequence>
<name>A0A5M5D4D3_BACOV</name>
<dbReference type="AlphaFoldDB" id="A0A5M5D4D3"/>
<keyword evidence="2" id="KW-1185">Reference proteome</keyword>
<organism evidence="1 2">
    <name type="scientific">Bacteroides ovatus</name>
    <dbReference type="NCBI Taxonomy" id="28116"/>
    <lineage>
        <taxon>Bacteria</taxon>
        <taxon>Pseudomonadati</taxon>
        <taxon>Bacteroidota</taxon>
        <taxon>Bacteroidia</taxon>
        <taxon>Bacteroidales</taxon>
        <taxon>Bacteroidaceae</taxon>
        <taxon>Bacteroides</taxon>
    </lineage>
</organism>
<dbReference type="Proteomes" id="UP000473905">
    <property type="component" value="Unassembled WGS sequence"/>
</dbReference>
<proteinExistence type="predicted"/>
<accession>A0A5M5D4D3</accession>
<protein>
    <submittedName>
        <fullName evidence="1">Uncharacterized protein</fullName>
    </submittedName>
</protein>
<comment type="caution">
    <text evidence="1">The sequence shown here is derived from an EMBL/GenBank/DDBJ whole genome shotgun (WGS) entry which is preliminary data.</text>
</comment>
<gene>
    <name evidence="1" type="ORF">F3D66_20990</name>
</gene>
<evidence type="ECO:0000313" key="2">
    <source>
        <dbReference type="Proteomes" id="UP000473905"/>
    </source>
</evidence>